<evidence type="ECO:0000259" key="6">
    <source>
        <dbReference type="Pfam" id="PF00531"/>
    </source>
</evidence>
<dbReference type="Proteomes" id="UP001497623">
    <property type="component" value="Unassembled WGS sequence"/>
</dbReference>
<protein>
    <recommendedName>
        <fullName evidence="6">Death domain-containing protein</fullName>
    </recommendedName>
</protein>
<organism evidence="7 8">
    <name type="scientific">Meganyctiphanes norvegica</name>
    <name type="common">Northern krill</name>
    <name type="synonym">Thysanopoda norvegica</name>
    <dbReference type="NCBI Taxonomy" id="48144"/>
    <lineage>
        <taxon>Eukaryota</taxon>
        <taxon>Metazoa</taxon>
        <taxon>Ecdysozoa</taxon>
        <taxon>Arthropoda</taxon>
        <taxon>Crustacea</taxon>
        <taxon>Multicrustacea</taxon>
        <taxon>Malacostraca</taxon>
        <taxon>Eumalacostraca</taxon>
        <taxon>Eucarida</taxon>
        <taxon>Euphausiacea</taxon>
        <taxon>Euphausiidae</taxon>
        <taxon>Meganyctiphanes</taxon>
    </lineage>
</organism>
<name>A0AAV2RLP8_MEGNR</name>
<dbReference type="AlphaFoldDB" id="A0AAV2RLP8"/>
<feature type="non-terminal residue" evidence="7">
    <location>
        <position position="151"/>
    </location>
</feature>
<keyword evidence="1" id="KW-0723">Serine/threonine-protein kinase</keyword>
<reference evidence="7 8" key="1">
    <citation type="submission" date="2024-05" db="EMBL/GenBank/DDBJ databases">
        <authorList>
            <person name="Wallberg A."/>
        </authorList>
    </citation>
    <scope>NUCLEOTIDE SEQUENCE [LARGE SCALE GENOMIC DNA]</scope>
</reference>
<feature type="non-terminal residue" evidence="7">
    <location>
        <position position="1"/>
    </location>
</feature>
<keyword evidence="8" id="KW-1185">Reference proteome</keyword>
<proteinExistence type="predicted"/>
<evidence type="ECO:0000313" key="8">
    <source>
        <dbReference type="Proteomes" id="UP001497623"/>
    </source>
</evidence>
<gene>
    <name evidence="7" type="ORF">MNOR_LOCUS25710</name>
</gene>
<sequence length="151" mass="15918">VLVEMCPGLVLEKHVLSSAQLSNHSPSIYAWAPADIYTALLKDGLNAQLGNPVSGKSENFTQLICFGAQEVVNSLLVGGDIHISSLCTVTVQRLAALMDPSHPRGSDWCVLAVKLGMQSLLPSLDTAAPSQRSSTAALLHSWGQNITANIG</sequence>
<dbReference type="InterPro" id="IPR000488">
    <property type="entry name" value="Death_dom"/>
</dbReference>
<evidence type="ECO:0000313" key="7">
    <source>
        <dbReference type="EMBL" id="CAL4126795.1"/>
    </source>
</evidence>
<evidence type="ECO:0000256" key="2">
    <source>
        <dbReference type="ARBA" id="ARBA00022679"/>
    </source>
</evidence>
<dbReference type="GO" id="GO:0043065">
    <property type="term" value="P:positive regulation of apoptotic process"/>
    <property type="evidence" value="ECO:0007669"/>
    <property type="project" value="TreeGrafter"/>
</dbReference>
<accession>A0AAV2RLP8</accession>
<dbReference type="EMBL" id="CAXKWB010024858">
    <property type="protein sequence ID" value="CAL4126795.1"/>
    <property type="molecule type" value="Genomic_DNA"/>
</dbReference>
<keyword evidence="5" id="KW-0067">ATP-binding</keyword>
<keyword evidence="4" id="KW-0418">Kinase</keyword>
<comment type="caution">
    <text evidence="7">The sequence shown here is derived from an EMBL/GenBank/DDBJ whole genome shotgun (WGS) entry which is preliminary data.</text>
</comment>
<feature type="domain" description="Death" evidence="6">
    <location>
        <begin position="92"/>
        <end position="144"/>
    </location>
</feature>
<dbReference type="Pfam" id="PF00531">
    <property type="entry name" value="Death"/>
    <property type="match status" value="1"/>
</dbReference>
<keyword evidence="3" id="KW-0547">Nucleotide-binding</keyword>
<evidence type="ECO:0000256" key="5">
    <source>
        <dbReference type="ARBA" id="ARBA00022840"/>
    </source>
</evidence>
<dbReference type="PANTHER" id="PTHR24342:SF14">
    <property type="entry name" value="DEATH-ASSOCIATED PROTEIN KINASE DAPK-1"/>
    <property type="match status" value="1"/>
</dbReference>
<dbReference type="SUPFAM" id="SSF47986">
    <property type="entry name" value="DEATH domain"/>
    <property type="match status" value="1"/>
</dbReference>
<dbReference type="Gene3D" id="1.10.533.10">
    <property type="entry name" value="Death Domain, Fas"/>
    <property type="match status" value="1"/>
</dbReference>
<dbReference type="GO" id="GO:0005524">
    <property type="term" value="F:ATP binding"/>
    <property type="evidence" value="ECO:0007669"/>
    <property type="project" value="UniProtKB-KW"/>
</dbReference>
<dbReference type="GO" id="GO:0005634">
    <property type="term" value="C:nucleus"/>
    <property type="evidence" value="ECO:0007669"/>
    <property type="project" value="TreeGrafter"/>
</dbReference>
<evidence type="ECO:0000256" key="3">
    <source>
        <dbReference type="ARBA" id="ARBA00022741"/>
    </source>
</evidence>
<evidence type="ECO:0000256" key="1">
    <source>
        <dbReference type="ARBA" id="ARBA00022527"/>
    </source>
</evidence>
<dbReference type="GO" id="GO:0004674">
    <property type="term" value="F:protein serine/threonine kinase activity"/>
    <property type="evidence" value="ECO:0007669"/>
    <property type="project" value="UniProtKB-KW"/>
</dbReference>
<dbReference type="PANTHER" id="PTHR24342">
    <property type="entry name" value="SERINE/THREONINE-PROTEIN KINASE 17"/>
    <property type="match status" value="1"/>
</dbReference>
<dbReference type="InterPro" id="IPR011029">
    <property type="entry name" value="DEATH-like_dom_sf"/>
</dbReference>
<dbReference type="GO" id="GO:0035556">
    <property type="term" value="P:intracellular signal transduction"/>
    <property type="evidence" value="ECO:0007669"/>
    <property type="project" value="TreeGrafter"/>
</dbReference>
<evidence type="ECO:0000256" key="4">
    <source>
        <dbReference type="ARBA" id="ARBA00022777"/>
    </source>
</evidence>
<keyword evidence="2" id="KW-0808">Transferase</keyword>